<feature type="compositionally biased region" description="Gly residues" evidence="1">
    <location>
        <begin position="201"/>
        <end position="210"/>
    </location>
</feature>
<dbReference type="STRING" id="139420.A0A371DAC6"/>
<accession>A0A371DAC6</accession>
<evidence type="ECO:0000313" key="3">
    <source>
        <dbReference type="EMBL" id="RDX49495.1"/>
    </source>
</evidence>
<evidence type="ECO:0000313" key="4">
    <source>
        <dbReference type="Proteomes" id="UP000256964"/>
    </source>
</evidence>
<feature type="compositionally biased region" description="Low complexity" evidence="1">
    <location>
        <begin position="59"/>
        <end position="68"/>
    </location>
</feature>
<feature type="signal peptide" evidence="2">
    <location>
        <begin position="1"/>
        <end position="19"/>
    </location>
</feature>
<protein>
    <recommendedName>
        <fullName evidence="5">CsbD-like domain-containing protein</fullName>
    </recommendedName>
</protein>
<proteinExistence type="predicted"/>
<reference evidence="3 4" key="1">
    <citation type="journal article" date="2018" name="Biotechnol. Biofuels">
        <title>Integrative visual omics of the white-rot fungus Polyporus brumalis exposes the biotechnological potential of its oxidative enzymes for delignifying raw plant biomass.</title>
        <authorList>
            <person name="Miyauchi S."/>
            <person name="Rancon A."/>
            <person name="Drula E."/>
            <person name="Hage H."/>
            <person name="Chaduli D."/>
            <person name="Favel A."/>
            <person name="Grisel S."/>
            <person name="Henrissat B."/>
            <person name="Herpoel-Gimbert I."/>
            <person name="Ruiz-Duenas F.J."/>
            <person name="Chevret D."/>
            <person name="Hainaut M."/>
            <person name="Lin J."/>
            <person name="Wang M."/>
            <person name="Pangilinan J."/>
            <person name="Lipzen A."/>
            <person name="Lesage-Meessen L."/>
            <person name="Navarro D."/>
            <person name="Riley R."/>
            <person name="Grigoriev I.V."/>
            <person name="Zhou S."/>
            <person name="Raouche S."/>
            <person name="Rosso M.N."/>
        </authorList>
    </citation>
    <scope>NUCLEOTIDE SEQUENCE [LARGE SCALE GENOMIC DNA]</scope>
    <source>
        <strain evidence="3 4">BRFM 1820</strain>
    </source>
</reference>
<keyword evidence="4" id="KW-1185">Reference proteome</keyword>
<name>A0A371DAC6_9APHY</name>
<dbReference type="AlphaFoldDB" id="A0A371DAC6"/>
<evidence type="ECO:0000256" key="1">
    <source>
        <dbReference type="SAM" id="MobiDB-lite"/>
    </source>
</evidence>
<feature type="compositionally biased region" description="Low complexity" evidence="1">
    <location>
        <begin position="188"/>
        <end position="200"/>
    </location>
</feature>
<sequence length="259" mass="26974">MPYMVYALITILRAWPWGAHITSECVPPTLLQTPELHRYARLNGRLMSNTARNTNHEQTSGSTTGRSTSKQKLKGATEVIHGIGENIRGRFMDTLDSSTKTGGGHPETHQGRREVEGGMAKLTGGPGVGGGAPRSETHPTHAASDAPHTQSNSASDRDGDHGRGQLAQEGNALGPTSAMTTGFGNGGPEAAAPYQQQYPAGGTGAPGGGVVREQGNDRDFGYAHAQRNEPPMVPGPQGSTPGPAPDRYSLGGQGPTQLP</sequence>
<evidence type="ECO:0008006" key="5">
    <source>
        <dbReference type="Google" id="ProtNLM"/>
    </source>
</evidence>
<evidence type="ECO:0000256" key="2">
    <source>
        <dbReference type="SAM" id="SignalP"/>
    </source>
</evidence>
<dbReference type="EMBL" id="KZ857405">
    <property type="protein sequence ID" value="RDX49495.1"/>
    <property type="molecule type" value="Genomic_DNA"/>
</dbReference>
<feature type="region of interest" description="Disordered" evidence="1">
    <location>
        <begin position="48"/>
        <end position="259"/>
    </location>
</feature>
<gene>
    <name evidence="3" type="ORF">OH76DRAFT_1438864</name>
</gene>
<keyword evidence="2" id="KW-0732">Signal</keyword>
<dbReference type="OrthoDB" id="2590867at2759"/>
<organism evidence="3 4">
    <name type="scientific">Lentinus brumalis</name>
    <dbReference type="NCBI Taxonomy" id="2498619"/>
    <lineage>
        <taxon>Eukaryota</taxon>
        <taxon>Fungi</taxon>
        <taxon>Dikarya</taxon>
        <taxon>Basidiomycota</taxon>
        <taxon>Agaricomycotina</taxon>
        <taxon>Agaricomycetes</taxon>
        <taxon>Polyporales</taxon>
        <taxon>Polyporaceae</taxon>
        <taxon>Lentinus</taxon>
    </lineage>
</organism>
<dbReference type="Proteomes" id="UP000256964">
    <property type="component" value="Unassembled WGS sequence"/>
</dbReference>
<feature type="chain" id="PRO_5016869548" description="CsbD-like domain-containing protein" evidence="2">
    <location>
        <begin position="20"/>
        <end position="259"/>
    </location>
</feature>
<feature type="compositionally biased region" description="Basic and acidic residues" evidence="1">
    <location>
        <begin position="106"/>
        <end position="116"/>
    </location>
</feature>
<feature type="compositionally biased region" description="Polar residues" evidence="1">
    <location>
        <begin position="48"/>
        <end position="58"/>
    </location>
</feature>